<evidence type="ECO:0000313" key="5">
    <source>
        <dbReference type="RefSeq" id="XP_032809388.1"/>
    </source>
</evidence>
<evidence type="ECO:0000256" key="1">
    <source>
        <dbReference type="SAM" id="Coils"/>
    </source>
</evidence>
<dbReference type="InterPro" id="IPR039893">
    <property type="entry name" value="CEP120-like"/>
</dbReference>
<dbReference type="Proteomes" id="UP001318040">
    <property type="component" value="Chromosome 13"/>
</dbReference>
<dbReference type="AlphaFoldDB" id="A0AAJ7T3A0"/>
<dbReference type="InterPro" id="IPR035892">
    <property type="entry name" value="C2_domain_sf"/>
</dbReference>
<feature type="compositionally biased region" description="Polar residues" evidence="2">
    <location>
        <begin position="519"/>
        <end position="530"/>
    </location>
</feature>
<feature type="compositionally biased region" description="Low complexity" evidence="2">
    <location>
        <begin position="1021"/>
        <end position="1031"/>
    </location>
</feature>
<name>A0AAJ7T3A0_PETMA</name>
<keyword evidence="1" id="KW-0175">Coiled coil</keyword>
<feature type="domain" description="C2" evidence="3">
    <location>
        <begin position="525"/>
        <end position="655"/>
    </location>
</feature>
<dbReference type="InterPro" id="IPR022136">
    <property type="entry name" value="DUF3668"/>
</dbReference>
<feature type="region of interest" description="Disordered" evidence="2">
    <location>
        <begin position="369"/>
        <end position="530"/>
    </location>
</feature>
<gene>
    <name evidence="5" type="primary">CEP120</name>
</gene>
<dbReference type="Pfam" id="PF00168">
    <property type="entry name" value="C2"/>
    <property type="match status" value="2"/>
</dbReference>
<sequence>MPTGPFSEDKEALIFKLFFTDVQYGRVGKLQQETRQHRENGRRFPKRLRHQLVVEARFDGESLFTDPVEHLEQPEFATELAWELDRKSLHQHRLQRTPIKLQCFAVDSPSAKEPVGYVVLDLRSVQEKPTPPKWYPLLSSKYAKTRPELRIGVLLENDSKAQPDAFRARDAPPRDALKSPLSITKLMLLSARIPNAKALTAVLDEEEGFYWIGPSRQATDIYVVSVTIAFAAHLEQLVPSSMRLPEGKPEFYFYYTLLGNSVANDPFTDLLNPNFSPERASLKIRSTVDVLQRYFSLQPPIQIHLCCGEQSLGSTEVSLEGLARREVDMRPVTVEGVFALVPPNKTKQKMPPLASDEAPSVGVSVTLRREGAPSREASPDNATSKKRLPSKEPTKPASHLEVSKQASIGVPPSPPTKQSASSQLKAHGSSPPPSSFNSPECSGHGGQASRPQQPRSDHATNGKPSGQPSQASGPPVRPAGLADSRGNSTGNEGESLEDDGKGRGRTSGAGSKEAAPVSSAATGSESGLTSGSRVAIPATAHHMCFSLDLRSIRDLALDSAISCLLRYSYPFFGSAAPIMTNPPVEVRKHMEVFLPQSYCMFEFATLPQQLEDTFYRVPLVVELWHRDRLAKDSLLGVARLPLSHVLTTERARFLAPDGGQCWRQAYGDRAPVLATHGSSEKIAELNYTMTLEDRGTVKTQQVLISEHSQEERIPLREAPRTRPEPTPAVAVVKEPRQSQEYQAALELEMWKEMQEDLFENQLKQKELVHMQALAEEWKRRDKEREALVKKKVSEYSILEEKLRTTLCDLERREKELVAGEHELRQLQRELEGERQRAQLEAADRVRRANEDCSHQLELERLKLAQMEEARGHSLTQLREAEQRHKALEREFQQYREQQNVKPEVRLQSEINLLNLEKVELERKLDSALKSKLHYKQQWGRALKELARIKQREQENALARLHKQQTELEHMRLRYLAAEEKEVVRADRQELEGIKNDLNRLKLQEQQKEPGPKPAQLPLETAAAGAAPRAAPGHGGGAGAAEESHDAHLTRLIEERDTLLRTGVYTHDDRIVVELDRQIRDAISRHDGSVGHAGPTGHIGHT</sequence>
<feature type="compositionally biased region" description="Low complexity" evidence="2">
    <location>
        <begin position="464"/>
        <end position="474"/>
    </location>
</feature>
<dbReference type="CTD" id="153241"/>
<feature type="region of interest" description="Disordered" evidence="2">
    <location>
        <begin position="1021"/>
        <end position="1044"/>
    </location>
</feature>
<dbReference type="Pfam" id="PF12416">
    <property type="entry name" value="DUF3668"/>
    <property type="match status" value="1"/>
</dbReference>
<dbReference type="PROSITE" id="PS50004">
    <property type="entry name" value="C2"/>
    <property type="match status" value="1"/>
</dbReference>
<keyword evidence="4" id="KW-1185">Reference proteome</keyword>
<dbReference type="GO" id="GO:0005813">
    <property type="term" value="C:centrosome"/>
    <property type="evidence" value="ECO:0007669"/>
    <property type="project" value="TreeGrafter"/>
</dbReference>
<dbReference type="PANTHER" id="PTHR21574">
    <property type="entry name" value="CENTROSOMAL PROTEIN OF 120 KDA"/>
    <property type="match status" value="1"/>
</dbReference>
<dbReference type="RefSeq" id="XP_032809388.1">
    <property type="nucleotide sequence ID" value="XM_032953497.1"/>
</dbReference>
<feature type="coiled-coil region" evidence="1">
    <location>
        <begin position="809"/>
        <end position="930"/>
    </location>
</feature>
<dbReference type="InterPro" id="IPR000008">
    <property type="entry name" value="C2_dom"/>
</dbReference>
<protein>
    <submittedName>
        <fullName evidence="5">Centrosomal protein of 120 kDa isoform X1</fullName>
    </submittedName>
</protein>
<evidence type="ECO:0000256" key="2">
    <source>
        <dbReference type="SAM" id="MobiDB-lite"/>
    </source>
</evidence>
<evidence type="ECO:0000259" key="3">
    <source>
        <dbReference type="PROSITE" id="PS50004"/>
    </source>
</evidence>
<proteinExistence type="predicted"/>
<accession>A0AAJ7T3A0</accession>
<dbReference type="GO" id="GO:0022027">
    <property type="term" value="P:interkinetic nuclear migration"/>
    <property type="evidence" value="ECO:0007669"/>
    <property type="project" value="TreeGrafter"/>
</dbReference>
<evidence type="ECO:0000313" key="4">
    <source>
        <dbReference type="Proteomes" id="UP001318040"/>
    </source>
</evidence>
<reference evidence="5" key="1">
    <citation type="submission" date="2025-08" db="UniProtKB">
        <authorList>
            <consortium name="RefSeq"/>
        </authorList>
    </citation>
    <scope>IDENTIFICATION</scope>
    <source>
        <tissue evidence="5">Sperm</tissue>
    </source>
</reference>
<dbReference type="KEGG" id="pmrn:116942004"/>
<dbReference type="Gene3D" id="2.60.40.150">
    <property type="entry name" value="C2 domain"/>
    <property type="match status" value="1"/>
</dbReference>
<dbReference type="GO" id="GO:1903724">
    <property type="term" value="P:positive regulation of centriole elongation"/>
    <property type="evidence" value="ECO:0007669"/>
    <property type="project" value="TreeGrafter"/>
</dbReference>
<dbReference type="PANTHER" id="PTHR21574:SF0">
    <property type="entry name" value="CENTROSOMAL PROTEIN OF 120 KDA"/>
    <property type="match status" value="1"/>
</dbReference>
<feature type="coiled-coil region" evidence="1">
    <location>
        <begin position="960"/>
        <end position="1003"/>
    </location>
</feature>
<organism evidence="4 5">
    <name type="scientific">Petromyzon marinus</name>
    <name type="common">Sea lamprey</name>
    <dbReference type="NCBI Taxonomy" id="7757"/>
    <lineage>
        <taxon>Eukaryota</taxon>
        <taxon>Metazoa</taxon>
        <taxon>Chordata</taxon>
        <taxon>Craniata</taxon>
        <taxon>Vertebrata</taxon>
        <taxon>Cyclostomata</taxon>
        <taxon>Hyperoartia</taxon>
        <taxon>Petromyzontiformes</taxon>
        <taxon>Petromyzontidae</taxon>
        <taxon>Petromyzon</taxon>
    </lineage>
</organism>
<dbReference type="SUPFAM" id="SSF49562">
    <property type="entry name" value="C2 domain (Calcium/lipid-binding domain, CaLB)"/>
    <property type="match status" value="1"/>
</dbReference>